<evidence type="ECO:0000256" key="11">
    <source>
        <dbReference type="ARBA" id="ARBA00057735"/>
    </source>
</evidence>
<dbReference type="CDD" id="cd01672">
    <property type="entry name" value="TMPK"/>
    <property type="match status" value="1"/>
</dbReference>
<dbReference type="Proteomes" id="UP000509458">
    <property type="component" value="Chromosome"/>
</dbReference>
<dbReference type="Pfam" id="PF02223">
    <property type="entry name" value="Thymidylate_kin"/>
    <property type="match status" value="1"/>
</dbReference>
<evidence type="ECO:0000256" key="3">
    <source>
        <dbReference type="ARBA" id="ARBA00017144"/>
    </source>
</evidence>
<evidence type="ECO:0000256" key="6">
    <source>
        <dbReference type="ARBA" id="ARBA00022741"/>
    </source>
</evidence>
<feature type="binding site" evidence="12">
    <location>
        <begin position="10"/>
        <end position="17"/>
    </location>
    <ligand>
        <name>ATP</name>
        <dbReference type="ChEBI" id="CHEBI:30616"/>
    </ligand>
</feature>
<dbReference type="GO" id="GO:0005524">
    <property type="term" value="F:ATP binding"/>
    <property type="evidence" value="ECO:0007669"/>
    <property type="project" value="UniProtKB-UniRule"/>
</dbReference>
<keyword evidence="7 12" id="KW-0418">Kinase</keyword>
<dbReference type="GO" id="GO:0006227">
    <property type="term" value="P:dUDP biosynthetic process"/>
    <property type="evidence" value="ECO:0007669"/>
    <property type="project" value="TreeGrafter"/>
</dbReference>
<evidence type="ECO:0000256" key="4">
    <source>
        <dbReference type="ARBA" id="ARBA00022679"/>
    </source>
</evidence>
<dbReference type="GO" id="GO:0004798">
    <property type="term" value="F:dTMP kinase activity"/>
    <property type="evidence" value="ECO:0007669"/>
    <property type="project" value="UniProtKB-UniRule"/>
</dbReference>
<evidence type="ECO:0000256" key="5">
    <source>
        <dbReference type="ARBA" id="ARBA00022727"/>
    </source>
</evidence>
<dbReference type="InterPro" id="IPR039430">
    <property type="entry name" value="Thymidylate_kin-like_dom"/>
</dbReference>
<dbReference type="PANTHER" id="PTHR10344:SF4">
    <property type="entry name" value="UMP-CMP KINASE 2, MITOCHONDRIAL"/>
    <property type="match status" value="1"/>
</dbReference>
<dbReference type="NCBIfam" id="TIGR00041">
    <property type="entry name" value="DTMP_kinase"/>
    <property type="match status" value="1"/>
</dbReference>
<comment type="similarity">
    <text evidence="1 12">Belongs to the thymidylate kinase family.</text>
</comment>
<dbReference type="AlphaFoldDB" id="A0A6T9Y4S7"/>
<accession>A0A6T9Y4S7</accession>
<evidence type="ECO:0000256" key="1">
    <source>
        <dbReference type="ARBA" id="ARBA00009776"/>
    </source>
</evidence>
<evidence type="ECO:0000256" key="12">
    <source>
        <dbReference type="HAMAP-Rule" id="MF_00165"/>
    </source>
</evidence>
<comment type="catalytic activity">
    <reaction evidence="10 12">
        <text>dTMP + ATP = dTDP + ADP</text>
        <dbReference type="Rhea" id="RHEA:13517"/>
        <dbReference type="ChEBI" id="CHEBI:30616"/>
        <dbReference type="ChEBI" id="CHEBI:58369"/>
        <dbReference type="ChEBI" id="CHEBI:63528"/>
        <dbReference type="ChEBI" id="CHEBI:456216"/>
        <dbReference type="EC" id="2.7.4.9"/>
    </reaction>
</comment>
<dbReference type="GO" id="GO:0006233">
    <property type="term" value="P:dTDP biosynthetic process"/>
    <property type="evidence" value="ECO:0007669"/>
    <property type="project" value="InterPro"/>
</dbReference>
<evidence type="ECO:0000256" key="2">
    <source>
        <dbReference type="ARBA" id="ARBA00012980"/>
    </source>
</evidence>
<keyword evidence="4 12" id="KW-0808">Transferase</keyword>
<dbReference type="Gene3D" id="3.40.50.300">
    <property type="entry name" value="P-loop containing nucleotide triphosphate hydrolases"/>
    <property type="match status" value="1"/>
</dbReference>
<evidence type="ECO:0000256" key="8">
    <source>
        <dbReference type="ARBA" id="ARBA00022840"/>
    </source>
</evidence>
<evidence type="ECO:0000259" key="13">
    <source>
        <dbReference type="Pfam" id="PF02223"/>
    </source>
</evidence>
<dbReference type="GO" id="GO:0006235">
    <property type="term" value="P:dTTP biosynthetic process"/>
    <property type="evidence" value="ECO:0007669"/>
    <property type="project" value="UniProtKB-UniRule"/>
</dbReference>
<name>A0A6T9Y4S7_ALTMA</name>
<evidence type="ECO:0000313" key="15">
    <source>
        <dbReference type="Proteomes" id="UP000509458"/>
    </source>
</evidence>
<dbReference type="FunFam" id="3.40.50.300:FF:000225">
    <property type="entry name" value="Thymidylate kinase"/>
    <property type="match status" value="1"/>
</dbReference>
<dbReference type="RefSeq" id="WP_232091161.1">
    <property type="nucleotide sequence ID" value="NZ_LR812090.1"/>
</dbReference>
<dbReference type="EMBL" id="LR812090">
    <property type="protein sequence ID" value="CAB9493704.1"/>
    <property type="molecule type" value="Genomic_DNA"/>
</dbReference>
<evidence type="ECO:0000313" key="14">
    <source>
        <dbReference type="EMBL" id="CAB9493704.1"/>
    </source>
</evidence>
<dbReference type="InterPro" id="IPR018095">
    <property type="entry name" value="Thymidylate_kin_CS"/>
</dbReference>
<dbReference type="GO" id="GO:0005829">
    <property type="term" value="C:cytosol"/>
    <property type="evidence" value="ECO:0007669"/>
    <property type="project" value="TreeGrafter"/>
</dbReference>
<keyword evidence="6 12" id="KW-0547">Nucleotide-binding</keyword>
<sequence>MRGKFIVVEGLEGAGKSSVIGLIVQALKDAGKRVEQTREPGGTPMAEAIRECVKHDWDEAVSEETELLLMYAARVQLLTNKIFPSLDAGAWIVGDRHDLSSQAYQGGGRGVSEATMSAISNIALKGFKPDLTLYLDVEPAVGLERARGRGELDRIEQAGLAFFERTRAKYLALAEQDESIVVISAMQPMEKVHQDVIATITDYVTSNEYTVSESSHSVQNDSQQERG</sequence>
<dbReference type="InterPro" id="IPR027417">
    <property type="entry name" value="P-loop_NTPase"/>
</dbReference>
<evidence type="ECO:0000256" key="10">
    <source>
        <dbReference type="ARBA" id="ARBA00048743"/>
    </source>
</evidence>
<protein>
    <recommendedName>
        <fullName evidence="3 12">Thymidylate kinase</fullName>
        <ecNumber evidence="2 12">2.7.4.9</ecNumber>
    </recommendedName>
    <alternativeName>
        <fullName evidence="9 12">dTMP kinase</fullName>
    </alternativeName>
</protein>
<dbReference type="SUPFAM" id="SSF52540">
    <property type="entry name" value="P-loop containing nucleoside triphosphate hydrolases"/>
    <property type="match status" value="1"/>
</dbReference>
<dbReference type="PROSITE" id="PS01331">
    <property type="entry name" value="THYMIDYLATE_KINASE"/>
    <property type="match status" value="1"/>
</dbReference>
<comment type="function">
    <text evidence="11 12">Phosphorylation of dTMP to form dTDP in both de novo and salvage pathways of dTTP synthesis.</text>
</comment>
<gene>
    <name evidence="12 14" type="primary">tmk</name>
    <name evidence="14" type="ORF">ALFOR1_30630</name>
</gene>
<evidence type="ECO:0000256" key="7">
    <source>
        <dbReference type="ARBA" id="ARBA00022777"/>
    </source>
</evidence>
<feature type="domain" description="Thymidylate kinase-like" evidence="13">
    <location>
        <begin position="8"/>
        <end position="196"/>
    </location>
</feature>
<dbReference type="InterPro" id="IPR018094">
    <property type="entry name" value="Thymidylate_kinase"/>
</dbReference>
<dbReference type="HAMAP" id="MF_00165">
    <property type="entry name" value="Thymidylate_kinase"/>
    <property type="match status" value="1"/>
</dbReference>
<organism evidence="14 15">
    <name type="scientific">Alteromonas macleodii</name>
    <name type="common">Pseudoalteromonas macleodii</name>
    <dbReference type="NCBI Taxonomy" id="28108"/>
    <lineage>
        <taxon>Bacteria</taxon>
        <taxon>Pseudomonadati</taxon>
        <taxon>Pseudomonadota</taxon>
        <taxon>Gammaproteobacteria</taxon>
        <taxon>Alteromonadales</taxon>
        <taxon>Alteromonadaceae</taxon>
        <taxon>Alteromonas/Salinimonas group</taxon>
        <taxon>Alteromonas</taxon>
    </lineage>
</organism>
<evidence type="ECO:0000256" key="9">
    <source>
        <dbReference type="ARBA" id="ARBA00029962"/>
    </source>
</evidence>
<dbReference type="PANTHER" id="PTHR10344">
    <property type="entry name" value="THYMIDYLATE KINASE"/>
    <property type="match status" value="1"/>
</dbReference>
<keyword evidence="5 12" id="KW-0545">Nucleotide biosynthesis</keyword>
<keyword evidence="8 12" id="KW-0067">ATP-binding</keyword>
<dbReference type="EC" id="2.7.4.9" evidence="2 12"/>
<proteinExistence type="inferred from homology"/>
<reference evidence="14 15" key="1">
    <citation type="submission" date="2020-06" db="EMBL/GenBank/DDBJ databases">
        <authorList>
            <person name="Duchaud E."/>
        </authorList>
    </citation>
    <scope>NUCLEOTIDE SEQUENCE [LARGE SCALE GENOMIC DNA]</scope>
    <source>
        <strain evidence="14">Alteromonas fortis</strain>
    </source>
</reference>